<evidence type="ECO:0000313" key="3">
    <source>
        <dbReference type="Proteomes" id="UP001620597"/>
    </source>
</evidence>
<dbReference type="InterPro" id="IPR027417">
    <property type="entry name" value="P-loop_NTPase"/>
</dbReference>
<dbReference type="EC" id="2.7.4.33" evidence="2"/>
<evidence type="ECO:0000313" key="2">
    <source>
        <dbReference type="EMBL" id="MFK4751181.1"/>
    </source>
</evidence>
<reference evidence="2 3" key="1">
    <citation type="submission" date="2024-03" db="EMBL/GenBank/DDBJ databases">
        <title>High-quality draft genome sequence of Oceanobacter sp. wDCs-4.</title>
        <authorList>
            <person name="Dong C."/>
        </authorList>
    </citation>
    <scope>NUCLEOTIDE SEQUENCE [LARGE SCALE GENOMIC DNA]</scope>
    <source>
        <strain evidence="3">wDCs-4</strain>
    </source>
</reference>
<name>A0ABW8NDZ6_9GAMM</name>
<organism evidence="2 3">
    <name type="scientific">Oceanobacter antarcticus</name>
    <dbReference type="NCBI Taxonomy" id="3133425"/>
    <lineage>
        <taxon>Bacteria</taxon>
        <taxon>Pseudomonadati</taxon>
        <taxon>Pseudomonadota</taxon>
        <taxon>Gammaproteobacteria</taxon>
        <taxon>Oceanospirillales</taxon>
        <taxon>Oceanospirillaceae</taxon>
        <taxon>Oceanobacter</taxon>
    </lineage>
</organism>
<dbReference type="InterPro" id="IPR022489">
    <property type="entry name" value="PolyP_AMP_Tfrase"/>
</dbReference>
<dbReference type="InterPro" id="IPR022488">
    <property type="entry name" value="PPK2-related"/>
</dbReference>
<dbReference type="Pfam" id="PF03976">
    <property type="entry name" value="PPK2"/>
    <property type="match status" value="2"/>
</dbReference>
<dbReference type="GO" id="GO:0016740">
    <property type="term" value="F:transferase activity"/>
    <property type="evidence" value="ECO:0007669"/>
    <property type="project" value="UniProtKB-KW"/>
</dbReference>
<dbReference type="PANTHER" id="PTHR34383:SF3">
    <property type="entry name" value="POLYPHOSPHATE:AMP PHOSPHOTRANSFERASE"/>
    <property type="match status" value="1"/>
</dbReference>
<dbReference type="SUPFAM" id="SSF52540">
    <property type="entry name" value="P-loop containing nucleoside triphosphate hydrolases"/>
    <property type="match status" value="2"/>
</dbReference>
<protein>
    <submittedName>
        <fullName evidence="2">Polyphosphate:AMP phosphotransferase</fullName>
        <ecNumber evidence="2">2.7.4.33</ecNumber>
    </submittedName>
</protein>
<feature type="domain" description="Polyphosphate kinase-2-related" evidence="1">
    <location>
        <begin position="271"/>
        <end position="493"/>
    </location>
</feature>
<proteinExistence type="predicted"/>
<dbReference type="EMBL" id="JBBKTX010000002">
    <property type="protein sequence ID" value="MFK4751181.1"/>
    <property type="molecule type" value="Genomic_DNA"/>
</dbReference>
<dbReference type="Gene3D" id="3.40.50.300">
    <property type="entry name" value="P-loop containing nucleotide triphosphate hydrolases"/>
    <property type="match status" value="2"/>
</dbReference>
<dbReference type="Proteomes" id="UP001620597">
    <property type="component" value="Unassembled WGS sequence"/>
</dbReference>
<keyword evidence="3" id="KW-1185">Reference proteome</keyword>
<feature type="domain" description="Polyphosphate kinase-2-related" evidence="1">
    <location>
        <begin position="11"/>
        <end position="234"/>
    </location>
</feature>
<keyword evidence="2" id="KW-0808">Transferase</keyword>
<evidence type="ECO:0000259" key="1">
    <source>
        <dbReference type="Pfam" id="PF03976"/>
    </source>
</evidence>
<accession>A0ABW8NDZ6</accession>
<comment type="caution">
    <text evidence="2">The sequence shown here is derived from an EMBL/GenBank/DDBJ whole genome shotgun (WGS) entry which is preliminary data.</text>
</comment>
<dbReference type="RefSeq" id="WP_416204691.1">
    <property type="nucleotide sequence ID" value="NZ_JBBKTX010000002.1"/>
</dbReference>
<sequence length="496" mass="57970">MFEVAELGQSLSREEFDQQVPSLRTRLLEMQQTLLDASFPVIVLVSGSDGAGKAVLVNRLNEWFDPRYLRTLAFDDKTQDERERPDYWRFWQALPQKGHIGLYIGSWYSDPIAKRVAKTLNDIELDGYLAHIRIFERMLVEDGALVIKLWLHLSKAQQQLRLQQLEADPATAWRVTEKDKRHLALYDSFRSIAEHTLRQTSTAEAPWVVIESADPHYRDITVAEHLLERIQHHQALHTCSDTPLEDENAEAVALIHRQKTLLGNLDLTLALDKTSYQQQLEHWQGQLSLLARRAYQQRVSMVIVLEGWDAGGKGGLIRRIVPALDARNYQIIPIAVPTDEEAAHHYLWRFWRHIPRDGRVTIYDRSWYGRVLVERVEGFASRAQWLRAYSEINDFESQLVAHGTVVVKFWLHIDKDEQLKRFKEREKISYKRHKITDDDYRNRERWADYEQAVNDMVERTSTEVAPWHLIEANNKRFARIKALKTLCQQLEQQLGG</sequence>
<dbReference type="NCBIfam" id="TIGR03708">
    <property type="entry name" value="poly_P_AMP_trns"/>
    <property type="match status" value="1"/>
</dbReference>
<gene>
    <name evidence="2" type="primary">pap</name>
    <name evidence="2" type="ORF">WG929_02060</name>
</gene>
<dbReference type="PANTHER" id="PTHR34383">
    <property type="entry name" value="POLYPHOSPHATE:AMP PHOSPHOTRANSFERASE-RELATED"/>
    <property type="match status" value="1"/>
</dbReference>